<dbReference type="Proteomes" id="UP000076929">
    <property type="component" value="Chromosome"/>
</dbReference>
<accession>A0A172QSI6</accession>
<dbReference type="RefSeq" id="WP_066565156.1">
    <property type="nucleotide sequence ID" value="NZ_CP015622.1"/>
</dbReference>
<dbReference type="InterPro" id="IPR036390">
    <property type="entry name" value="WH_DNA-bd_sf"/>
</dbReference>
<evidence type="ECO:0000313" key="2">
    <source>
        <dbReference type="EMBL" id="ANE03657.1"/>
    </source>
</evidence>
<dbReference type="Gene3D" id="1.10.10.10">
    <property type="entry name" value="Winged helix-like DNA-binding domain superfamily/Winged helix DNA-binding domain"/>
    <property type="match status" value="1"/>
</dbReference>
<dbReference type="AlphaFoldDB" id="A0A172QSI6"/>
<name>A0A172QSI6_9CORY</name>
<protein>
    <submittedName>
        <fullName evidence="2">MarR family transcriptional regulator</fullName>
    </submittedName>
</protein>
<dbReference type="CDD" id="cd00090">
    <property type="entry name" value="HTH_ARSR"/>
    <property type="match status" value="1"/>
</dbReference>
<dbReference type="OrthoDB" id="3239785at2"/>
<sequence>MHADPAEFDNNDALDQLTYEIILLTRYGVQNTPTRNREAIMDRSALILLARLDAQGPMTVNELAEGFGLNVSTIHRQLKAAITNGLIEVVEDPASPAKLHRPTTLGKEKLQQELQARQQDLSRILEGWDPEDIKLHTEFMRKHNESLENYLDLKWPRP</sequence>
<reference evidence="2 3" key="1">
    <citation type="submission" date="2016-05" db="EMBL/GenBank/DDBJ databases">
        <title>Complete genome sequence of Corynebacterium crudilactis, a new Corynebacterium species isolated from raw cow's milk.</title>
        <authorList>
            <person name="Christian R."/>
            <person name="Zimmermann J."/>
            <person name="Lipski A."/>
            <person name="Kalinowski J."/>
        </authorList>
    </citation>
    <scope>NUCLEOTIDE SEQUENCE [LARGE SCALE GENOMIC DNA]</scope>
    <source>
        <strain evidence="2 3">JZ16</strain>
    </source>
</reference>
<organism evidence="2 3">
    <name type="scientific">Corynebacterium crudilactis</name>
    <dbReference type="NCBI Taxonomy" id="1652495"/>
    <lineage>
        <taxon>Bacteria</taxon>
        <taxon>Bacillati</taxon>
        <taxon>Actinomycetota</taxon>
        <taxon>Actinomycetes</taxon>
        <taxon>Mycobacteriales</taxon>
        <taxon>Corynebacteriaceae</taxon>
        <taxon>Corynebacterium</taxon>
    </lineage>
</organism>
<keyword evidence="3" id="KW-1185">Reference proteome</keyword>
<evidence type="ECO:0000259" key="1">
    <source>
        <dbReference type="SMART" id="SM00347"/>
    </source>
</evidence>
<feature type="domain" description="HTH marR-type" evidence="1">
    <location>
        <begin position="34"/>
        <end position="133"/>
    </location>
</feature>
<dbReference type="InterPro" id="IPR036388">
    <property type="entry name" value="WH-like_DNA-bd_sf"/>
</dbReference>
<dbReference type="Pfam" id="PF12802">
    <property type="entry name" value="MarR_2"/>
    <property type="match status" value="1"/>
</dbReference>
<proteinExistence type="predicted"/>
<dbReference type="InterPro" id="IPR000835">
    <property type="entry name" value="HTH_MarR-typ"/>
</dbReference>
<dbReference type="KEGG" id="ccjz:ccrud_05130"/>
<evidence type="ECO:0000313" key="3">
    <source>
        <dbReference type="Proteomes" id="UP000076929"/>
    </source>
</evidence>
<gene>
    <name evidence="2" type="ORF">ccrud_05130</name>
</gene>
<dbReference type="InterPro" id="IPR011991">
    <property type="entry name" value="ArsR-like_HTH"/>
</dbReference>
<dbReference type="GO" id="GO:0003700">
    <property type="term" value="F:DNA-binding transcription factor activity"/>
    <property type="evidence" value="ECO:0007669"/>
    <property type="project" value="InterPro"/>
</dbReference>
<dbReference type="SMART" id="SM00347">
    <property type="entry name" value="HTH_MARR"/>
    <property type="match status" value="1"/>
</dbReference>
<dbReference type="SUPFAM" id="SSF46785">
    <property type="entry name" value="Winged helix' DNA-binding domain"/>
    <property type="match status" value="1"/>
</dbReference>
<dbReference type="EMBL" id="CP015622">
    <property type="protein sequence ID" value="ANE03657.1"/>
    <property type="molecule type" value="Genomic_DNA"/>
</dbReference>
<dbReference type="STRING" id="1652495.ccrud_05130"/>